<name>A0A1H0UVE1_9ACTN</name>
<accession>A0A1H0UVE1</accession>
<dbReference type="Proteomes" id="UP000199497">
    <property type="component" value="Unassembled WGS sequence"/>
</dbReference>
<protein>
    <submittedName>
        <fullName evidence="1">Uncharacterized protein</fullName>
    </submittedName>
</protein>
<sequence>MSSSEQVAERLWEHAVLWSAREVRAEEVVRAACDALVAGLDGPALRILAACTRAEADEEVRELLPEVLGELGLVFYPLDGEAAREHAVRLLARWFLAGGTSPREFTRRLHRNHGHEVEAALPFVGLDDVYDTLEYTDCTVAELDAEVVAEARRIAARPNEPSGPTGTSG</sequence>
<keyword evidence="2" id="KW-1185">Reference proteome</keyword>
<dbReference type="EMBL" id="FNJR01000007">
    <property type="protein sequence ID" value="SDP70133.1"/>
    <property type="molecule type" value="Genomic_DNA"/>
</dbReference>
<dbReference type="AlphaFoldDB" id="A0A1H0UVE1"/>
<evidence type="ECO:0000313" key="2">
    <source>
        <dbReference type="Proteomes" id="UP000199497"/>
    </source>
</evidence>
<reference evidence="2" key="1">
    <citation type="submission" date="2016-10" db="EMBL/GenBank/DDBJ databases">
        <authorList>
            <person name="Varghese N."/>
            <person name="Submissions S."/>
        </authorList>
    </citation>
    <scope>NUCLEOTIDE SEQUENCE [LARGE SCALE GENOMIC DNA]</scope>
    <source>
        <strain evidence="2">DSM 46732</strain>
    </source>
</reference>
<dbReference type="RefSeq" id="WP_211481339.1">
    <property type="nucleotide sequence ID" value="NZ_FNJR01000007.1"/>
</dbReference>
<proteinExistence type="predicted"/>
<organism evidence="1 2">
    <name type="scientific">Actinopolyspora xinjiangensis</name>
    <dbReference type="NCBI Taxonomy" id="405564"/>
    <lineage>
        <taxon>Bacteria</taxon>
        <taxon>Bacillati</taxon>
        <taxon>Actinomycetota</taxon>
        <taxon>Actinomycetes</taxon>
        <taxon>Actinopolysporales</taxon>
        <taxon>Actinopolysporaceae</taxon>
        <taxon>Actinopolyspora</taxon>
    </lineage>
</organism>
<gene>
    <name evidence="1" type="ORF">SAMN04487905_107181</name>
</gene>
<evidence type="ECO:0000313" key="1">
    <source>
        <dbReference type="EMBL" id="SDP70133.1"/>
    </source>
</evidence>